<organism evidence="3 4">
    <name type="scientific">Cytospora schulzeri</name>
    <dbReference type="NCBI Taxonomy" id="448051"/>
    <lineage>
        <taxon>Eukaryota</taxon>
        <taxon>Fungi</taxon>
        <taxon>Dikarya</taxon>
        <taxon>Ascomycota</taxon>
        <taxon>Pezizomycotina</taxon>
        <taxon>Sordariomycetes</taxon>
        <taxon>Sordariomycetidae</taxon>
        <taxon>Diaporthales</taxon>
        <taxon>Cytosporaceae</taxon>
        <taxon>Cytospora</taxon>
    </lineage>
</organism>
<keyword evidence="4" id="KW-1185">Reference proteome</keyword>
<evidence type="ECO:0000256" key="2">
    <source>
        <dbReference type="SAM" id="MobiDB-lite"/>
    </source>
</evidence>
<dbReference type="PROSITE" id="PS50088">
    <property type="entry name" value="ANK_REPEAT"/>
    <property type="match status" value="1"/>
</dbReference>
<protein>
    <submittedName>
        <fullName evidence="3">Uncharacterized protein</fullName>
    </submittedName>
</protein>
<comment type="caution">
    <text evidence="3">The sequence shown here is derived from an EMBL/GenBank/DDBJ whole genome shotgun (WGS) entry which is preliminary data.</text>
</comment>
<evidence type="ECO:0000313" key="3">
    <source>
        <dbReference type="EMBL" id="ROV98689.1"/>
    </source>
</evidence>
<dbReference type="OrthoDB" id="4590198at2759"/>
<keyword evidence="1" id="KW-0040">ANK repeat</keyword>
<dbReference type="SMART" id="SM00248">
    <property type="entry name" value="ANK"/>
    <property type="match status" value="2"/>
</dbReference>
<proteinExistence type="predicted"/>
<dbReference type="PROSITE" id="PS50297">
    <property type="entry name" value="ANK_REP_REGION"/>
    <property type="match status" value="1"/>
</dbReference>
<reference evidence="3 4" key="1">
    <citation type="submission" date="2015-09" db="EMBL/GenBank/DDBJ databases">
        <title>Host preference determinants of Valsa canker pathogens revealed by comparative genomics.</title>
        <authorList>
            <person name="Yin Z."/>
            <person name="Huang L."/>
        </authorList>
    </citation>
    <scope>NUCLEOTIDE SEQUENCE [LARGE SCALE GENOMIC DNA]</scope>
    <source>
        <strain evidence="3 4">03-1</strain>
    </source>
</reference>
<dbReference type="Pfam" id="PF00023">
    <property type="entry name" value="Ank"/>
    <property type="match status" value="1"/>
</dbReference>
<feature type="region of interest" description="Disordered" evidence="2">
    <location>
        <begin position="574"/>
        <end position="601"/>
    </location>
</feature>
<dbReference type="InterPro" id="IPR002110">
    <property type="entry name" value="Ankyrin_rpt"/>
</dbReference>
<accession>A0A423W5R0</accession>
<dbReference type="AlphaFoldDB" id="A0A423W5R0"/>
<evidence type="ECO:0000256" key="1">
    <source>
        <dbReference type="PROSITE-ProRule" id="PRU00023"/>
    </source>
</evidence>
<sequence>MPTPLQMAARQGALETAVLLLRCGADVNAPASIGNRERRESYSALDEAAGAGRLDMAKLLLNVDALSHVQGDTGYDGAIRFAEEQSHFAVAELIRQHADETRNNPALRSPALSKPCPGWYEYYDWVPYTTDDSETPSGDDVLSDFALVPEADDEEAANAPECSEALLSAKQPCQEHVLAGTPETASAAVVQGSGPLSGQGDLVHFAAESVSNEATNSLIQGSGYMEWSADNELDVSHSSAMMNLDSLDNQSYGRNDLGESQYVPLGSANLAPYATVSRRWQHPIEAMTFAHITLDPARLASPLAAQALTPHRVRRFVRSVRVDVVLPTYDEAARGRHEDDAERGRADAVFTDVVRKDGGRAGKAGPTPGYCSKIHLFMTARCVSDTEDIEARKYRRRVGAMSTEDIFEARYESSYLDLRPAAGKSVEEEAEALPELRWISKFHVSGTPPLGVGEVQGSMGLGVRHFAPRALCLMASRMSGLESINWQLCDNEKRDVALRKRLRACFANTLQRLPPTLQHFELLYERHPPSDHSYQTPSILEETDNSNDKLSLALHKLSQHLTTLTVMASVGPEIFWPPEQSPEPGQQQQQHQQEDDKPPLWPSMRRYIIDPGVIAPSGAWRFRRPLDEPVYSDDGADSYVSDFHANVFGPGDQVEDPFREEVDPDAVNPLLLAAARAAGRMPALLSLDFGLDAGRLDVWYKVNRGGPSAGGSSNDSGVVSGAVEVLVESHSRFYPDESVMRAWRNGAREHVGAESGLEVTVNDSRWSLDGI</sequence>
<dbReference type="Proteomes" id="UP000283895">
    <property type="component" value="Unassembled WGS sequence"/>
</dbReference>
<feature type="compositionally biased region" description="Low complexity" evidence="2">
    <location>
        <begin position="582"/>
        <end position="591"/>
    </location>
</feature>
<feature type="repeat" description="ANK" evidence="1">
    <location>
        <begin position="1"/>
        <end position="32"/>
    </location>
</feature>
<gene>
    <name evidence="3" type="ORF">VMCG_06778</name>
</gene>
<evidence type="ECO:0000313" key="4">
    <source>
        <dbReference type="Proteomes" id="UP000283895"/>
    </source>
</evidence>
<dbReference type="EMBL" id="LKEA01000025">
    <property type="protein sequence ID" value="ROV98689.1"/>
    <property type="molecule type" value="Genomic_DNA"/>
</dbReference>
<name>A0A423W5R0_9PEZI</name>
<dbReference type="Gene3D" id="1.25.40.20">
    <property type="entry name" value="Ankyrin repeat-containing domain"/>
    <property type="match status" value="1"/>
</dbReference>
<dbReference type="InterPro" id="IPR036770">
    <property type="entry name" value="Ankyrin_rpt-contain_sf"/>
</dbReference>
<dbReference type="SUPFAM" id="SSF48403">
    <property type="entry name" value="Ankyrin repeat"/>
    <property type="match status" value="1"/>
</dbReference>
<dbReference type="STRING" id="356882.A0A423W5R0"/>